<accession>A0A0E3FC67</accession>
<organism evidence="1 2">
    <name type="scientific">Synechococcus phage ACG-2014g</name>
    <dbReference type="NCBI Taxonomy" id="1493512"/>
    <lineage>
        <taxon>Viruses</taxon>
        <taxon>Duplodnaviria</taxon>
        <taxon>Heunggongvirae</taxon>
        <taxon>Uroviricota</taxon>
        <taxon>Caudoviricetes</taxon>
        <taxon>Pantevenvirales</taxon>
        <taxon>Kyanoviridae</taxon>
        <taxon>Macariavirus</taxon>
        <taxon>Macariavirus tuscon14g</taxon>
    </lineage>
</organism>
<proteinExistence type="predicted"/>
<dbReference type="GeneID" id="24171782"/>
<name>A0A0E3FC67_9CAUD</name>
<gene>
    <name evidence="1" type="ORF">Syn7803US105_152</name>
</gene>
<dbReference type="Proteomes" id="UP000033010">
    <property type="component" value="Segment"/>
</dbReference>
<dbReference type="Gene3D" id="2.30.30.100">
    <property type="match status" value="1"/>
</dbReference>
<dbReference type="OrthoDB" id="29156at10239"/>
<dbReference type="KEGG" id="vg:24171782"/>
<protein>
    <submittedName>
        <fullName evidence="1">Uncharacterized protein</fullName>
    </submittedName>
</protein>
<dbReference type="RefSeq" id="YP_009133712.1">
    <property type="nucleotide sequence ID" value="NC_026924.1"/>
</dbReference>
<reference evidence="1 2" key="1">
    <citation type="submission" date="2013-12" db="EMBL/GenBank/DDBJ databases">
        <title>Ecological redundancy of diverse viral populations within a natural community.</title>
        <authorList>
            <person name="Gregory A.C."/>
            <person name="LaButti K."/>
            <person name="Copeland A."/>
            <person name="Woyke T."/>
            <person name="Sullivan M.B."/>
        </authorList>
    </citation>
    <scope>NUCLEOTIDE SEQUENCE [LARGE SCALE GENOMIC DNA]</scope>
    <source>
        <strain evidence="1">Syn7803US105</strain>
    </source>
</reference>
<dbReference type="EMBL" id="KJ019071">
    <property type="protein sequence ID" value="AIX24496.1"/>
    <property type="molecule type" value="Genomic_DNA"/>
</dbReference>
<sequence length="120" mass="13640">MSVRIVRTRSGEDIISDIYEVTPPTPEGVEETKDPIAYQLRYPYSIYTDTEDQPNIEVSIASEDSSITKQSEPKVVMEPWAPLSKSENLFFRLDEVVAAYETYDAVVEQYNNLVEAQKNG</sequence>
<evidence type="ECO:0000313" key="1">
    <source>
        <dbReference type="EMBL" id="AIX24496.1"/>
    </source>
</evidence>
<keyword evidence="2" id="KW-1185">Reference proteome</keyword>
<evidence type="ECO:0000313" key="2">
    <source>
        <dbReference type="Proteomes" id="UP000033010"/>
    </source>
</evidence>